<dbReference type="GO" id="GO:0005737">
    <property type="term" value="C:cytoplasm"/>
    <property type="evidence" value="ECO:0007669"/>
    <property type="project" value="TreeGrafter"/>
</dbReference>
<gene>
    <name evidence="3" type="ORF">CHIRRI_LOCUS1562</name>
</gene>
<dbReference type="Proteomes" id="UP001153620">
    <property type="component" value="Chromosome 1"/>
</dbReference>
<dbReference type="AlphaFoldDB" id="A0A9N9RKI0"/>
<keyword evidence="4" id="KW-1185">Reference proteome</keyword>
<organism evidence="3 4">
    <name type="scientific">Chironomus riparius</name>
    <dbReference type="NCBI Taxonomy" id="315576"/>
    <lineage>
        <taxon>Eukaryota</taxon>
        <taxon>Metazoa</taxon>
        <taxon>Ecdysozoa</taxon>
        <taxon>Arthropoda</taxon>
        <taxon>Hexapoda</taxon>
        <taxon>Insecta</taxon>
        <taxon>Pterygota</taxon>
        <taxon>Neoptera</taxon>
        <taxon>Endopterygota</taxon>
        <taxon>Diptera</taxon>
        <taxon>Nematocera</taxon>
        <taxon>Chironomoidea</taxon>
        <taxon>Chironomidae</taxon>
        <taxon>Chironominae</taxon>
        <taxon>Chironomus</taxon>
    </lineage>
</organism>
<sequence>MKVEISSAADFLMNLLRVRQQENSLSETQLHSFRGSLITILHEKFRDHWYIENPRKGSGFRCIRVNAEISDPCISKAANNCCISTGVIRDLLPQEITLWIDPTTVCYRIGENGSISCLYDANRSSPSNSLDSTESSEDRCEISPEINKLVLDLYEKSNNSIITKPKRYLKNRQTNNSPPKYYHSFYHQHHYHQSPSNNQYYQNKAY</sequence>
<evidence type="ECO:0000256" key="1">
    <source>
        <dbReference type="ARBA" id="ARBA00007989"/>
    </source>
</evidence>
<evidence type="ECO:0000313" key="4">
    <source>
        <dbReference type="Proteomes" id="UP001153620"/>
    </source>
</evidence>
<proteinExistence type="inferred from homology"/>
<dbReference type="GO" id="GO:0005634">
    <property type="term" value="C:nucleus"/>
    <property type="evidence" value="ECO:0007669"/>
    <property type="project" value="TreeGrafter"/>
</dbReference>
<dbReference type="GO" id="GO:0008285">
    <property type="term" value="P:negative regulation of cell population proliferation"/>
    <property type="evidence" value="ECO:0007669"/>
    <property type="project" value="TreeGrafter"/>
</dbReference>
<dbReference type="InterPro" id="IPR033332">
    <property type="entry name" value="BTG"/>
</dbReference>
<name>A0A9N9RKI0_9DIPT</name>
<protein>
    <recommendedName>
        <fullName evidence="2">Anti-proliferative protein domain-containing protein</fullName>
    </recommendedName>
</protein>
<dbReference type="PANTHER" id="PTHR22978:SF22">
    <property type="entry name" value="BTG FAMILY PROTEIN"/>
    <property type="match status" value="1"/>
</dbReference>
<dbReference type="PRINTS" id="PR00310">
    <property type="entry name" value="ANTIPRLFBTG1"/>
</dbReference>
<dbReference type="Pfam" id="PF07742">
    <property type="entry name" value="BTG"/>
    <property type="match status" value="1"/>
</dbReference>
<accession>A0A9N9RKI0</accession>
<dbReference type="Gene3D" id="3.90.640.90">
    <property type="entry name" value="Anti-proliferative protein, N-terminal domain"/>
    <property type="match status" value="1"/>
</dbReference>
<dbReference type="SMART" id="SM00099">
    <property type="entry name" value="btg1"/>
    <property type="match status" value="1"/>
</dbReference>
<evidence type="ECO:0000259" key="2">
    <source>
        <dbReference type="SMART" id="SM00099"/>
    </source>
</evidence>
<feature type="domain" description="Anti-proliferative protein" evidence="2">
    <location>
        <begin position="1"/>
        <end position="112"/>
    </location>
</feature>
<reference evidence="3" key="1">
    <citation type="submission" date="2022-01" db="EMBL/GenBank/DDBJ databases">
        <authorList>
            <person name="King R."/>
        </authorList>
    </citation>
    <scope>NUCLEOTIDE SEQUENCE</scope>
</reference>
<dbReference type="InterPro" id="IPR002087">
    <property type="entry name" value="Anti_prolifrtn"/>
</dbReference>
<dbReference type="PANTHER" id="PTHR22978">
    <property type="entry name" value="B-CELL TRANSLOCATION GENE"/>
    <property type="match status" value="1"/>
</dbReference>
<evidence type="ECO:0000313" key="3">
    <source>
        <dbReference type="EMBL" id="CAG9798580.1"/>
    </source>
</evidence>
<dbReference type="OrthoDB" id="19928at2759"/>
<dbReference type="SUPFAM" id="SSF160696">
    <property type="entry name" value="BTG domain-like"/>
    <property type="match status" value="1"/>
</dbReference>
<reference evidence="3" key="2">
    <citation type="submission" date="2022-10" db="EMBL/GenBank/DDBJ databases">
        <authorList>
            <consortium name="ENA_rothamsted_submissions"/>
            <consortium name="culmorum"/>
            <person name="King R."/>
        </authorList>
    </citation>
    <scope>NUCLEOTIDE SEQUENCE</scope>
</reference>
<comment type="similarity">
    <text evidence="1">Belongs to the BTG family.</text>
</comment>
<dbReference type="InterPro" id="IPR036054">
    <property type="entry name" value="BTG-like_sf"/>
</dbReference>
<dbReference type="EMBL" id="OU895877">
    <property type="protein sequence ID" value="CAG9798580.1"/>
    <property type="molecule type" value="Genomic_DNA"/>
</dbReference>